<reference evidence="18 19" key="1">
    <citation type="submission" date="2018-10" db="EMBL/GenBank/DDBJ databases">
        <title>Histidinibacterium lentulum gen. nov., sp. nov., a marine bacterium from the culture broth of Picochlorum sp. 122.</title>
        <authorList>
            <person name="Wang G."/>
        </authorList>
    </citation>
    <scope>NUCLEOTIDE SEQUENCE [LARGE SCALE GENOMIC DNA]</scope>
    <source>
        <strain evidence="18 19">B17</strain>
    </source>
</reference>
<feature type="domain" description="Nudix hydrolase" evidence="17">
    <location>
        <begin position="250"/>
        <end position="395"/>
    </location>
</feature>
<feature type="region of interest" description="Disordered" evidence="15">
    <location>
        <begin position="1"/>
        <end position="24"/>
    </location>
</feature>
<evidence type="ECO:0000256" key="11">
    <source>
        <dbReference type="ARBA" id="ARBA00033056"/>
    </source>
</evidence>
<dbReference type="InterPro" id="IPR015797">
    <property type="entry name" value="NUDIX_hydrolase-like_dom_sf"/>
</dbReference>
<name>A0A3N2QL38_9RHOB</name>
<comment type="cofactor">
    <cofactor evidence="1 13">
        <name>Mg(2+)</name>
        <dbReference type="ChEBI" id="CHEBI:18420"/>
    </cofactor>
</comment>
<dbReference type="Gene3D" id="3.90.79.10">
    <property type="entry name" value="Nucleoside Triphosphate Pyrophosphohydrolase"/>
    <property type="match status" value="1"/>
</dbReference>
<evidence type="ECO:0000259" key="17">
    <source>
        <dbReference type="PROSITE" id="PS51462"/>
    </source>
</evidence>
<dbReference type="GO" id="GO:0046872">
    <property type="term" value="F:metal ion binding"/>
    <property type="evidence" value="ECO:0007669"/>
    <property type="project" value="UniProtKB-KW"/>
</dbReference>
<dbReference type="Gene3D" id="3.10.490.10">
    <property type="entry name" value="Gamma-glutamyl cyclotransferase-like"/>
    <property type="match status" value="1"/>
</dbReference>
<dbReference type="GO" id="GO:0005829">
    <property type="term" value="C:cytosol"/>
    <property type="evidence" value="ECO:0007669"/>
    <property type="project" value="TreeGrafter"/>
</dbReference>
<feature type="binding site" evidence="13">
    <location>
        <position position="308"/>
    </location>
    <ligand>
        <name>Mg(2+)</name>
        <dbReference type="ChEBI" id="CHEBI:18420"/>
        <label>1</label>
    </ligand>
</feature>
<comment type="similarity">
    <text evidence="2">Belongs to the Nudix hydrolase family. NudF subfamily.</text>
</comment>
<keyword evidence="6" id="KW-0378">Hydrolase</keyword>
<dbReference type="SUPFAM" id="SSF55811">
    <property type="entry name" value="Nudix"/>
    <property type="match status" value="1"/>
</dbReference>
<dbReference type="InterPro" id="IPR004385">
    <property type="entry name" value="NDP_pyrophosphatase"/>
</dbReference>
<evidence type="ECO:0000256" key="3">
    <source>
        <dbReference type="ARBA" id="ARBA00012453"/>
    </source>
</evidence>
<dbReference type="InterPro" id="IPR009288">
    <property type="entry name" value="AIG2-like_dom"/>
</dbReference>
<evidence type="ECO:0000256" key="13">
    <source>
        <dbReference type="PIRSR" id="PIRSR604385-2"/>
    </source>
</evidence>
<evidence type="ECO:0000256" key="4">
    <source>
        <dbReference type="ARBA" id="ARBA00013297"/>
    </source>
</evidence>
<organism evidence="18 19">
    <name type="scientific">Histidinibacterium lentulum</name>
    <dbReference type="NCBI Taxonomy" id="2480588"/>
    <lineage>
        <taxon>Bacteria</taxon>
        <taxon>Pseudomonadati</taxon>
        <taxon>Pseudomonadota</taxon>
        <taxon>Alphaproteobacteria</taxon>
        <taxon>Rhodobacterales</taxon>
        <taxon>Paracoccaceae</taxon>
        <taxon>Histidinibacterium</taxon>
    </lineage>
</organism>
<keyword evidence="16" id="KW-0812">Transmembrane</keyword>
<evidence type="ECO:0000313" key="19">
    <source>
        <dbReference type="Proteomes" id="UP000268016"/>
    </source>
</evidence>
<dbReference type="PROSITE" id="PS51462">
    <property type="entry name" value="NUDIX"/>
    <property type="match status" value="1"/>
</dbReference>
<dbReference type="CDD" id="cd24155">
    <property type="entry name" value="NUDIX_ADPRase"/>
    <property type="match status" value="1"/>
</dbReference>
<dbReference type="OrthoDB" id="5292471at2"/>
<evidence type="ECO:0000256" key="12">
    <source>
        <dbReference type="ARBA" id="ARBA00049546"/>
    </source>
</evidence>
<dbReference type="CDD" id="cd06661">
    <property type="entry name" value="GGCT_like"/>
    <property type="match status" value="1"/>
</dbReference>
<dbReference type="EC" id="3.6.1.13" evidence="3"/>
<evidence type="ECO:0000256" key="5">
    <source>
        <dbReference type="ARBA" id="ARBA00022723"/>
    </source>
</evidence>
<dbReference type="Pfam" id="PF00293">
    <property type="entry name" value="NUDIX"/>
    <property type="match status" value="1"/>
</dbReference>
<dbReference type="InterPro" id="IPR020084">
    <property type="entry name" value="NUDIX_hydrolase_CS"/>
</dbReference>
<evidence type="ECO:0000256" key="16">
    <source>
        <dbReference type="SAM" id="Phobius"/>
    </source>
</evidence>
<dbReference type="InterPro" id="IPR000086">
    <property type="entry name" value="NUDIX_hydrolase_dom"/>
</dbReference>
<evidence type="ECO:0000256" key="14">
    <source>
        <dbReference type="PIRSR" id="PIRSR604385-3"/>
    </source>
</evidence>
<evidence type="ECO:0000256" key="6">
    <source>
        <dbReference type="ARBA" id="ARBA00022801"/>
    </source>
</evidence>
<comment type="catalytic activity">
    <reaction evidence="12">
        <text>ADP-D-ribose + H2O = D-ribose 5-phosphate + AMP + 2 H(+)</text>
        <dbReference type="Rhea" id="RHEA:10412"/>
        <dbReference type="ChEBI" id="CHEBI:15377"/>
        <dbReference type="ChEBI" id="CHEBI:15378"/>
        <dbReference type="ChEBI" id="CHEBI:57967"/>
        <dbReference type="ChEBI" id="CHEBI:78346"/>
        <dbReference type="ChEBI" id="CHEBI:456215"/>
        <dbReference type="EC" id="3.6.1.13"/>
    </reaction>
</comment>
<keyword evidence="16" id="KW-0472">Membrane</keyword>
<feature type="short sequence motif" description="Nudix box" evidence="14">
    <location>
        <begin position="293"/>
        <end position="315"/>
    </location>
</feature>
<dbReference type="GO" id="GO:0019144">
    <property type="term" value="F:ADP-sugar diphosphatase activity"/>
    <property type="evidence" value="ECO:0007669"/>
    <property type="project" value="TreeGrafter"/>
</dbReference>
<dbReference type="InterPro" id="IPR036568">
    <property type="entry name" value="GGCT-like_sf"/>
</dbReference>
<feature type="transmembrane region" description="Helical" evidence="16">
    <location>
        <begin position="372"/>
        <end position="395"/>
    </location>
</feature>
<dbReference type="SUPFAM" id="SSF110857">
    <property type="entry name" value="Gamma-glutamyl cyclotransferase-like"/>
    <property type="match status" value="1"/>
</dbReference>
<dbReference type="Pfam" id="PF06094">
    <property type="entry name" value="GGACT"/>
    <property type="match status" value="1"/>
</dbReference>
<comment type="function">
    <text evidence="8">Acts on ADP-mannose and ADP-glucose as well as ADP-ribose. Prevents glycogen biosynthesis. The reaction catalyzed by this enzyme is a limiting step of the gluconeogenic process.</text>
</comment>
<keyword evidence="7 13" id="KW-0460">Magnesium</keyword>
<dbReference type="PANTHER" id="PTHR11839">
    <property type="entry name" value="UDP/ADP-SUGAR PYROPHOSPHATASE"/>
    <property type="match status" value="1"/>
</dbReference>
<dbReference type="GO" id="GO:0047631">
    <property type="term" value="F:ADP-ribose diphosphatase activity"/>
    <property type="evidence" value="ECO:0007669"/>
    <property type="project" value="UniProtKB-EC"/>
</dbReference>
<keyword evidence="5 13" id="KW-0479">Metal-binding</keyword>
<evidence type="ECO:0000313" key="18">
    <source>
        <dbReference type="EMBL" id="ROT95906.1"/>
    </source>
</evidence>
<dbReference type="GO" id="GO:0006753">
    <property type="term" value="P:nucleoside phosphate metabolic process"/>
    <property type="evidence" value="ECO:0007669"/>
    <property type="project" value="TreeGrafter"/>
</dbReference>
<accession>A0A3N2QL38</accession>
<protein>
    <recommendedName>
        <fullName evidence="4">ADP-ribose pyrophosphatase</fullName>
        <ecNumber evidence="3">3.6.1.13</ecNumber>
    </recommendedName>
    <alternativeName>
        <fullName evidence="9">ADP-ribose diphosphatase</fullName>
    </alternativeName>
    <alternativeName>
        <fullName evidence="11">ADP-ribose phosphohydrolase</fullName>
    </alternativeName>
    <alternativeName>
        <fullName evidence="10">Adenosine diphosphoribose pyrophosphatase</fullName>
    </alternativeName>
</protein>
<evidence type="ECO:0000256" key="2">
    <source>
        <dbReference type="ARBA" id="ARBA00007482"/>
    </source>
</evidence>
<evidence type="ECO:0000256" key="7">
    <source>
        <dbReference type="ARBA" id="ARBA00022842"/>
    </source>
</evidence>
<sequence length="405" mass="43990">MGPSADDVDAGGLGRAHSGRHRGGARHRVFRTDLAVTLFFYGTLRHPPLLAAVLGRDPGPLPAARLPGHEVRWVAGHHIPMIVEGGAGADGVVYAPSSGERARLDAYEAGFAFGTRTVEVTAAGGPVRAEVYWPDTARFVPGAPFVLADWAARWGGTAPEAAAEFLCRLERGEPAEDARRFFPAMEARAWARQLARAHPGRADLRQPGNPVEVLKEHEGFHGFFRFRHLDLRHRPFAGDWTPPFTRECYIGFDAALVLPYDPATDEVLLIEQLRLAASLRGDPNPMCLEPVAGLIEGGESPEDTARREAREEAGIEVGELIPVLRSYPSPGYSTEFHHAFVGLADLAGAHMRRGGAEGEMEDIRSHVLPLDAAVALIGTGELTATPVAMLLLWLARERDRGRFAR</sequence>
<feature type="binding site" evidence="13">
    <location>
        <position position="292"/>
    </location>
    <ligand>
        <name>Mg(2+)</name>
        <dbReference type="ChEBI" id="CHEBI:18420"/>
        <label>1</label>
    </ligand>
</feature>
<evidence type="ECO:0000256" key="1">
    <source>
        <dbReference type="ARBA" id="ARBA00001946"/>
    </source>
</evidence>
<feature type="binding site" evidence="13">
    <location>
        <position position="361"/>
    </location>
    <ligand>
        <name>Mg(2+)</name>
        <dbReference type="ChEBI" id="CHEBI:18420"/>
        <label>1</label>
    </ligand>
</feature>
<dbReference type="NCBIfam" id="TIGR00052">
    <property type="entry name" value="nudix-type nucleoside diphosphatase, YffH/AdpP family"/>
    <property type="match status" value="1"/>
</dbReference>
<dbReference type="InterPro" id="IPR013024">
    <property type="entry name" value="GGCT-like"/>
</dbReference>
<evidence type="ECO:0000256" key="9">
    <source>
        <dbReference type="ARBA" id="ARBA00030162"/>
    </source>
</evidence>
<dbReference type="PANTHER" id="PTHR11839:SF5">
    <property type="entry name" value="ADP-RIBOSE PYROPHOSPHATASE"/>
    <property type="match status" value="1"/>
</dbReference>
<evidence type="ECO:0000256" key="8">
    <source>
        <dbReference type="ARBA" id="ARBA00025164"/>
    </source>
</evidence>
<dbReference type="AlphaFoldDB" id="A0A3N2QL38"/>
<comment type="caution">
    <text evidence="18">The sequence shown here is derived from an EMBL/GenBank/DDBJ whole genome shotgun (WGS) entry which is preliminary data.</text>
</comment>
<keyword evidence="16" id="KW-1133">Transmembrane helix</keyword>
<evidence type="ECO:0000256" key="15">
    <source>
        <dbReference type="SAM" id="MobiDB-lite"/>
    </source>
</evidence>
<feature type="binding site" evidence="13">
    <location>
        <position position="312"/>
    </location>
    <ligand>
        <name>Mg(2+)</name>
        <dbReference type="ChEBI" id="CHEBI:18420"/>
        <label>1</label>
    </ligand>
</feature>
<proteinExistence type="inferred from homology"/>
<dbReference type="PROSITE" id="PS00893">
    <property type="entry name" value="NUDIX_BOX"/>
    <property type="match status" value="1"/>
</dbReference>
<gene>
    <name evidence="18" type="ORF">EAT49_19820</name>
</gene>
<dbReference type="Proteomes" id="UP000268016">
    <property type="component" value="Unassembled WGS sequence"/>
</dbReference>
<keyword evidence="19" id="KW-1185">Reference proteome</keyword>
<dbReference type="EMBL" id="RDRB01000014">
    <property type="protein sequence ID" value="ROT95906.1"/>
    <property type="molecule type" value="Genomic_DNA"/>
</dbReference>
<evidence type="ECO:0000256" key="10">
    <source>
        <dbReference type="ARBA" id="ARBA00030308"/>
    </source>
</evidence>
<dbReference type="GO" id="GO:0019693">
    <property type="term" value="P:ribose phosphate metabolic process"/>
    <property type="evidence" value="ECO:0007669"/>
    <property type="project" value="TreeGrafter"/>
</dbReference>